<gene>
    <name evidence="19" type="ORF">GDO78_015927</name>
</gene>
<dbReference type="SMART" id="SM00255">
    <property type="entry name" value="TIR"/>
    <property type="match status" value="1"/>
</dbReference>
<dbReference type="FunFam" id="2.60.40.10:FF:000188">
    <property type="entry name" value="Interleukin-1 receptor accessory protein-like 1"/>
    <property type="match status" value="1"/>
</dbReference>
<dbReference type="InterPro" id="IPR003599">
    <property type="entry name" value="Ig_sub"/>
</dbReference>
<dbReference type="Gene3D" id="2.60.40.10">
    <property type="entry name" value="Immunoglobulins"/>
    <property type="match status" value="3"/>
</dbReference>
<dbReference type="Proteomes" id="UP000770717">
    <property type="component" value="Unassembled WGS sequence"/>
</dbReference>
<dbReference type="OrthoDB" id="6132459at2759"/>
<dbReference type="PRINTS" id="PR01536">
    <property type="entry name" value="INTRLKN1R12F"/>
</dbReference>
<feature type="transmembrane region" description="Helical" evidence="15">
    <location>
        <begin position="340"/>
        <end position="362"/>
    </location>
</feature>
<dbReference type="SUPFAM" id="SSF48726">
    <property type="entry name" value="Immunoglobulin"/>
    <property type="match status" value="3"/>
</dbReference>
<dbReference type="SMART" id="SM00408">
    <property type="entry name" value="IGc2"/>
    <property type="match status" value="2"/>
</dbReference>
<dbReference type="PANTHER" id="PTHR11890:SF26">
    <property type="entry name" value="INTERLEUKIN-1 RECEPTOR TYPE 1"/>
    <property type="match status" value="1"/>
</dbReference>
<dbReference type="GO" id="GO:0006954">
    <property type="term" value="P:inflammatory response"/>
    <property type="evidence" value="ECO:0007669"/>
    <property type="project" value="UniProtKB-KW"/>
</dbReference>
<keyword evidence="5" id="KW-0677">Repeat</keyword>
<dbReference type="InterPro" id="IPR007110">
    <property type="entry name" value="Ig-like_dom"/>
</dbReference>
<dbReference type="GO" id="GO:0016020">
    <property type="term" value="C:membrane"/>
    <property type="evidence" value="ECO:0007669"/>
    <property type="project" value="UniProtKB-SubCell"/>
</dbReference>
<accession>A0A8J6ED36</accession>
<dbReference type="PRINTS" id="PR01537">
    <property type="entry name" value="INTRLKN1R1F"/>
</dbReference>
<evidence type="ECO:0000256" key="5">
    <source>
        <dbReference type="ARBA" id="ARBA00022737"/>
    </source>
</evidence>
<sequence length="557" mass="64792">MLCHLLLFTFHILTSSSLSVGKTELCNDEGTEFEIEYVTAGQPLYALCPLQILLDKNFNITWIKHDSQTEITSDKQTRVHQDQKYLKFIPADLNDSGLYQCILRNSTFCVKKLRRVKVIKHDDGLCYNHSVRFLSRTTIEPSLRIECPNIDIYVKYWNIKVKWFKECQPLDLDSKHYSALGKSLIIKDVSTQDSGNYTCEVPFMYNGVSYNISRTREYSISDIPNEPEAVMVFPTNNVIDVELGAPLTLTCKALYNGTIGLVWTYNETNMALYAEDDRVIMGFTEQTPTEDGMQYFMTLNFTKVIEEDYNRKFYCNIWYFSRSTNFYVTFKKPDPNYQGFLIALFVSLMLVIVIAVIAIRIFKVDIVLWYRNSCFANADQKAADGKIYDAYIIYPKKSTSYEMDIFALKVLPEVLEKQCAYRLFIIGRDDLPGQAMADLVDKTISQSRRVIILLGNIFCEKLGDDFEQKIAMYDALIRNKIKVILIEMEKITDYTDMPESIKYIKQKQGVLRWKGEFTEAALSPNTRFWKNIRYQMPPVQHHYDEELHYIHSGEEMN</sequence>
<evidence type="ECO:0000256" key="6">
    <source>
        <dbReference type="ARBA" id="ARBA00022801"/>
    </source>
</evidence>
<evidence type="ECO:0000313" key="19">
    <source>
        <dbReference type="EMBL" id="KAG9466891.1"/>
    </source>
</evidence>
<evidence type="ECO:0008006" key="21">
    <source>
        <dbReference type="Google" id="ProtNLM"/>
    </source>
</evidence>
<evidence type="ECO:0000256" key="13">
    <source>
        <dbReference type="ARBA" id="ARBA00023198"/>
    </source>
</evidence>
<evidence type="ECO:0000259" key="17">
    <source>
        <dbReference type="PROSITE" id="PS50104"/>
    </source>
</evidence>
<dbReference type="InterPro" id="IPR000157">
    <property type="entry name" value="TIR_dom"/>
</dbReference>
<dbReference type="PROSITE" id="PS50104">
    <property type="entry name" value="TIR"/>
    <property type="match status" value="1"/>
</dbReference>
<keyword evidence="4 16" id="KW-0732">Signal</keyword>
<keyword evidence="7 15" id="KW-1133">Transmembrane helix</keyword>
<feature type="domain" description="Ig-like" evidence="18">
    <location>
        <begin position="227"/>
        <end position="317"/>
    </location>
</feature>
<dbReference type="Gene3D" id="3.40.50.10140">
    <property type="entry name" value="Toll/interleukin-1 receptor homology (TIR) domain"/>
    <property type="match status" value="1"/>
</dbReference>
<evidence type="ECO:0000256" key="3">
    <source>
        <dbReference type="ARBA" id="ARBA00022692"/>
    </source>
</evidence>
<feature type="signal peptide" evidence="16">
    <location>
        <begin position="1"/>
        <end position="17"/>
    </location>
</feature>
<keyword evidence="20" id="KW-1185">Reference proteome</keyword>
<evidence type="ECO:0000256" key="16">
    <source>
        <dbReference type="SAM" id="SignalP"/>
    </source>
</evidence>
<keyword evidence="9 15" id="KW-0472">Membrane</keyword>
<protein>
    <recommendedName>
        <fullName evidence="21">Interleukin-1 receptor type 1</fullName>
    </recommendedName>
</protein>
<keyword evidence="14" id="KW-0393">Immunoglobulin domain</keyword>
<evidence type="ECO:0000256" key="9">
    <source>
        <dbReference type="ARBA" id="ARBA00023136"/>
    </source>
</evidence>
<dbReference type="PRINTS" id="PR01538">
    <property type="entry name" value="INTRLEUKN1R1"/>
</dbReference>
<dbReference type="AlphaFoldDB" id="A0A8J6ED36"/>
<evidence type="ECO:0000256" key="12">
    <source>
        <dbReference type="ARBA" id="ARBA00023180"/>
    </source>
</evidence>
<organism evidence="19 20">
    <name type="scientific">Eleutherodactylus coqui</name>
    <name type="common">Puerto Rican coqui</name>
    <dbReference type="NCBI Taxonomy" id="57060"/>
    <lineage>
        <taxon>Eukaryota</taxon>
        <taxon>Metazoa</taxon>
        <taxon>Chordata</taxon>
        <taxon>Craniata</taxon>
        <taxon>Vertebrata</taxon>
        <taxon>Euteleostomi</taxon>
        <taxon>Amphibia</taxon>
        <taxon>Batrachia</taxon>
        <taxon>Anura</taxon>
        <taxon>Neobatrachia</taxon>
        <taxon>Hyloidea</taxon>
        <taxon>Eleutherodactylidae</taxon>
        <taxon>Eleutherodactylinae</taxon>
        <taxon>Eleutherodactylus</taxon>
        <taxon>Eleutherodactylus</taxon>
    </lineage>
</organism>
<evidence type="ECO:0000256" key="7">
    <source>
        <dbReference type="ARBA" id="ARBA00022989"/>
    </source>
</evidence>
<proteinExistence type="inferred from homology"/>
<evidence type="ECO:0000313" key="20">
    <source>
        <dbReference type="Proteomes" id="UP000770717"/>
    </source>
</evidence>
<dbReference type="GO" id="GO:0016787">
    <property type="term" value="F:hydrolase activity"/>
    <property type="evidence" value="ECO:0007669"/>
    <property type="project" value="UniProtKB-KW"/>
</dbReference>
<dbReference type="EMBL" id="WNTK01001742">
    <property type="protein sequence ID" value="KAG9466891.1"/>
    <property type="molecule type" value="Genomic_DNA"/>
</dbReference>
<comment type="caution">
    <text evidence="19">The sequence shown here is derived from an EMBL/GenBank/DDBJ whole genome shotgun (WGS) entry which is preliminary data.</text>
</comment>
<dbReference type="Pfam" id="PF01582">
    <property type="entry name" value="TIR"/>
    <property type="match status" value="1"/>
</dbReference>
<evidence type="ECO:0000259" key="18">
    <source>
        <dbReference type="PROSITE" id="PS50835"/>
    </source>
</evidence>
<feature type="domain" description="Ig-like" evidence="18">
    <location>
        <begin position="142"/>
        <end position="221"/>
    </location>
</feature>
<dbReference type="InterPro" id="IPR013783">
    <property type="entry name" value="Ig-like_fold"/>
</dbReference>
<name>A0A8J6ED36_ELECQ</name>
<evidence type="ECO:0000256" key="1">
    <source>
        <dbReference type="ARBA" id="ARBA00004479"/>
    </source>
</evidence>
<evidence type="ECO:0000256" key="2">
    <source>
        <dbReference type="ARBA" id="ARBA00009752"/>
    </source>
</evidence>
<dbReference type="InterPro" id="IPR003598">
    <property type="entry name" value="Ig_sub2"/>
</dbReference>
<feature type="domain" description="Ig-like" evidence="18">
    <location>
        <begin position="41"/>
        <end position="117"/>
    </location>
</feature>
<dbReference type="InterPro" id="IPR004074">
    <property type="entry name" value="IL-1_rcpt_I/II-typ"/>
</dbReference>
<dbReference type="InterPro" id="IPR004076">
    <property type="entry name" value="IL-1_rcpt_I-typ"/>
</dbReference>
<evidence type="ECO:0000256" key="4">
    <source>
        <dbReference type="ARBA" id="ARBA00022729"/>
    </source>
</evidence>
<keyword evidence="11" id="KW-0675">Receptor</keyword>
<evidence type="ECO:0000256" key="8">
    <source>
        <dbReference type="ARBA" id="ARBA00023027"/>
    </source>
</evidence>
<dbReference type="GO" id="GO:0004909">
    <property type="term" value="F:interleukin-1, type I, activating receptor activity"/>
    <property type="evidence" value="ECO:0007669"/>
    <property type="project" value="InterPro"/>
</dbReference>
<comment type="subcellular location">
    <subcellularLocation>
        <location evidence="1">Membrane</location>
        <topology evidence="1">Single-pass type I membrane protein</topology>
    </subcellularLocation>
</comment>
<dbReference type="PROSITE" id="PS50835">
    <property type="entry name" value="IG_LIKE"/>
    <property type="match status" value="3"/>
</dbReference>
<dbReference type="SMART" id="SM00409">
    <property type="entry name" value="IG"/>
    <property type="match status" value="3"/>
</dbReference>
<keyword evidence="10" id="KW-1015">Disulfide bond</keyword>
<feature type="domain" description="TIR" evidence="17">
    <location>
        <begin position="386"/>
        <end position="536"/>
    </location>
</feature>
<dbReference type="FunFam" id="3.40.50.10140:FF:000002">
    <property type="entry name" value="Interleukin 1 receptor accessory protein"/>
    <property type="match status" value="1"/>
</dbReference>
<dbReference type="SUPFAM" id="SSF52200">
    <property type="entry name" value="Toll/Interleukin receptor TIR domain"/>
    <property type="match status" value="1"/>
</dbReference>
<keyword evidence="3 15" id="KW-0812">Transmembrane</keyword>
<evidence type="ECO:0000256" key="15">
    <source>
        <dbReference type="SAM" id="Phobius"/>
    </source>
</evidence>
<dbReference type="InterPro" id="IPR035897">
    <property type="entry name" value="Toll_tir_struct_dom_sf"/>
</dbReference>
<comment type="similarity">
    <text evidence="2">Belongs to the interleukin-1 receptor family.</text>
</comment>
<reference evidence="19" key="1">
    <citation type="thesis" date="2020" institute="ProQuest LLC" country="789 East Eisenhower Parkway, Ann Arbor, MI, USA">
        <title>Comparative Genomics and Chromosome Evolution.</title>
        <authorList>
            <person name="Mudd A.B."/>
        </authorList>
    </citation>
    <scope>NUCLEOTIDE SEQUENCE</scope>
    <source>
        <strain evidence="19">HN-11 Male</strain>
        <tissue evidence="19">Kidney and liver</tissue>
    </source>
</reference>
<dbReference type="InterPro" id="IPR015621">
    <property type="entry name" value="IL-1_rcpt_fam"/>
</dbReference>
<keyword evidence="13" id="KW-0395">Inflammatory response</keyword>
<keyword evidence="12" id="KW-0325">Glycoprotein</keyword>
<evidence type="ECO:0000256" key="10">
    <source>
        <dbReference type="ARBA" id="ARBA00023157"/>
    </source>
</evidence>
<keyword evidence="8" id="KW-0520">NAD</keyword>
<evidence type="ECO:0000256" key="14">
    <source>
        <dbReference type="ARBA" id="ARBA00023319"/>
    </source>
</evidence>
<keyword evidence="6" id="KW-0378">Hydrolase</keyword>
<dbReference type="PANTHER" id="PTHR11890">
    <property type="entry name" value="INTERLEUKIN-1 RECEPTOR FAMILY MEMBER"/>
    <property type="match status" value="1"/>
</dbReference>
<feature type="chain" id="PRO_5035230830" description="Interleukin-1 receptor type 1" evidence="16">
    <location>
        <begin position="18"/>
        <end position="557"/>
    </location>
</feature>
<dbReference type="InterPro" id="IPR036179">
    <property type="entry name" value="Ig-like_dom_sf"/>
</dbReference>
<evidence type="ECO:0000256" key="11">
    <source>
        <dbReference type="ARBA" id="ARBA00023170"/>
    </source>
</evidence>